<evidence type="ECO:0000256" key="7">
    <source>
        <dbReference type="ARBA" id="ARBA00022729"/>
    </source>
</evidence>
<keyword evidence="5" id="KW-0808">Transferase</keyword>
<feature type="chain" id="PRO_5004482481" description="receptor protein-tyrosine kinase" evidence="20 26">
    <location>
        <begin position="18"/>
        <end position="943"/>
    </location>
</feature>
<evidence type="ECO:0000256" key="3">
    <source>
        <dbReference type="ARBA" id="ARBA00022475"/>
    </source>
</evidence>
<proteinExistence type="evidence at transcript level"/>
<evidence type="ECO:0000256" key="10">
    <source>
        <dbReference type="ARBA" id="ARBA00022840"/>
    </source>
</evidence>
<dbReference type="Gene3D" id="2.60.40.10">
    <property type="entry name" value="Immunoglobulins"/>
    <property type="match status" value="1"/>
</dbReference>
<dbReference type="PROSITE" id="PS50105">
    <property type="entry name" value="SAM_DOMAIN"/>
    <property type="match status" value="1"/>
</dbReference>
<dbReference type="InterPro" id="IPR008266">
    <property type="entry name" value="Tyr_kinase_AS"/>
</dbReference>
<accession>R9WWC5</accession>
<dbReference type="Pfam" id="PF07714">
    <property type="entry name" value="PK_Tyr_Ser-Thr"/>
    <property type="match status" value="1"/>
</dbReference>
<protein>
    <recommendedName>
        <fullName evidence="2">receptor protein-tyrosine kinase</fullName>
        <ecNumber evidence="2">2.7.10.1</ecNumber>
    </recommendedName>
</protein>
<evidence type="ECO:0000256" key="14">
    <source>
        <dbReference type="ARBA" id="ARBA00023170"/>
    </source>
</evidence>
<dbReference type="InterPro" id="IPR011009">
    <property type="entry name" value="Kinase-like_dom_sf"/>
</dbReference>
<dbReference type="SUPFAM" id="SSF49265">
    <property type="entry name" value="Fibronectin type III"/>
    <property type="match status" value="1"/>
</dbReference>
<dbReference type="CDD" id="cd00063">
    <property type="entry name" value="FN3"/>
    <property type="match status" value="2"/>
</dbReference>
<dbReference type="SMART" id="SM00060">
    <property type="entry name" value="FN3"/>
    <property type="match status" value="2"/>
</dbReference>
<dbReference type="Gene3D" id="1.10.150.50">
    <property type="entry name" value="Transcription Factor, Ets-1"/>
    <property type="match status" value="1"/>
</dbReference>
<evidence type="ECO:0000313" key="26">
    <source>
        <dbReference type="RefSeq" id="NP_001296657.1"/>
    </source>
</evidence>
<dbReference type="Pfam" id="PF07647">
    <property type="entry name" value="SAM_2"/>
    <property type="match status" value="1"/>
</dbReference>
<evidence type="ECO:0000256" key="16">
    <source>
        <dbReference type="PIRSR" id="PIRSR000666-1"/>
    </source>
</evidence>
<evidence type="ECO:0000256" key="8">
    <source>
        <dbReference type="ARBA" id="ARBA00022741"/>
    </source>
</evidence>
<dbReference type="AlphaFoldDB" id="R9WWC5"/>
<dbReference type="PANTHER" id="PTHR46877:SF14">
    <property type="entry name" value="RECEPTOR PROTEIN-TYROSINE KINASE"/>
    <property type="match status" value="1"/>
</dbReference>
<dbReference type="InterPro" id="IPR000719">
    <property type="entry name" value="Prot_kinase_dom"/>
</dbReference>
<evidence type="ECO:0000256" key="4">
    <source>
        <dbReference type="ARBA" id="ARBA00022553"/>
    </source>
</evidence>
<evidence type="ECO:0000256" key="19">
    <source>
        <dbReference type="SAM" id="Phobius"/>
    </source>
</evidence>
<dbReference type="InterPro" id="IPR020635">
    <property type="entry name" value="Tyr_kinase_cat_dom"/>
</dbReference>
<keyword evidence="10 17" id="KW-0067">ATP-binding</keyword>
<dbReference type="GeneID" id="100214606"/>
<dbReference type="InterPro" id="IPR001660">
    <property type="entry name" value="SAM"/>
</dbReference>
<dbReference type="InterPro" id="IPR001245">
    <property type="entry name" value="Ser-Thr/Tyr_kinase_cat_dom"/>
</dbReference>
<dbReference type="SMART" id="SM00219">
    <property type="entry name" value="TyrKc"/>
    <property type="match status" value="1"/>
</dbReference>
<keyword evidence="7 20" id="KW-0732">Signal</keyword>
<gene>
    <name evidence="26" type="primary">LOC100214606</name>
</gene>
<dbReference type="SUPFAM" id="SSF56112">
    <property type="entry name" value="Protein kinase-like (PK-like)"/>
    <property type="match status" value="1"/>
</dbReference>
<keyword evidence="14" id="KW-0675">Receptor</keyword>
<evidence type="ECO:0000256" key="18">
    <source>
        <dbReference type="PROSITE-ProRule" id="PRU10141"/>
    </source>
</evidence>
<keyword evidence="9" id="KW-0418">Kinase</keyword>
<evidence type="ECO:0000313" key="25">
    <source>
        <dbReference type="Proteomes" id="UP001652625"/>
    </source>
</evidence>
<name>R9WWC5_HYDVU</name>
<evidence type="ECO:0000256" key="17">
    <source>
        <dbReference type="PIRSR" id="PIRSR000666-2"/>
    </source>
</evidence>
<dbReference type="GO" id="GO:0005005">
    <property type="term" value="F:transmembrane-ephrin receptor activity"/>
    <property type="evidence" value="ECO:0007669"/>
    <property type="project" value="TreeGrafter"/>
</dbReference>
<dbReference type="Gene3D" id="3.30.200.20">
    <property type="entry name" value="Phosphorylase Kinase, domain 1"/>
    <property type="match status" value="1"/>
</dbReference>
<dbReference type="GO" id="GO:0007411">
    <property type="term" value="P:axon guidance"/>
    <property type="evidence" value="ECO:0007669"/>
    <property type="project" value="TreeGrafter"/>
</dbReference>
<dbReference type="Gene3D" id="1.10.510.10">
    <property type="entry name" value="Transferase(Phosphotransferase) domain 1"/>
    <property type="match status" value="1"/>
</dbReference>
<dbReference type="FunFam" id="1.10.510.10:FF:000268">
    <property type="entry name" value="Receptor protein-tyrosine kinase"/>
    <property type="match status" value="1"/>
</dbReference>
<dbReference type="PANTHER" id="PTHR46877">
    <property type="entry name" value="EPH RECEPTOR A5"/>
    <property type="match status" value="1"/>
</dbReference>
<evidence type="ECO:0000259" key="22">
    <source>
        <dbReference type="PROSITE" id="PS50105"/>
    </source>
</evidence>
<dbReference type="GO" id="GO:0005886">
    <property type="term" value="C:plasma membrane"/>
    <property type="evidence" value="ECO:0007669"/>
    <property type="project" value="UniProtKB-SubCell"/>
</dbReference>
<dbReference type="PROSITE" id="PS00107">
    <property type="entry name" value="PROTEIN_KINASE_ATP"/>
    <property type="match status" value="1"/>
</dbReference>
<dbReference type="InterPro" id="IPR003961">
    <property type="entry name" value="FN3_dom"/>
</dbReference>
<dbReference type="Proteomes" id="UP001652625">
    <property type="component" value="Chromosome 06"/>
</dbReference>
<dbReference type="InterPro" id="IPR013783">
    <property type="entry name" value="Ig-like_fold"/>
</dbReference>
<evidence type="ECO:0000256" key="11">
    <source>
        <dbReference type="ARBA" id="ARBA00022989"/>
    </source>
</evidence>
<dbReference type="CDD" id="cd09487">
    <property type="entry name" value="SAM_superfamily"/>
    <property type="match status" value="1"/>
</dbReference>
<reference evidence="24" key="1">
    <citation type="submission" date="2013-03" db="EMBL/GenBank/DDBJ databases">
        <title>Eph-receptors and ephrin ligands in Hydra vulgaris.</title>
        <authorList>
            <person name="Tischer S."/>
            <person name="Reineck M."/>
            <person name="Boettger A."/>
        </authorList>
    </citation>
    <scope>NUCLEOTIDE SEQUENCE</scope>
</reference>
<sequence length="943" mass="107080">MFQKWLLNNVLPTTVLSFIFLRELCLTEKINFKDANFKEWVISENCNGAWYFDGQKLIATKLTTNESCVLESPYWTNNENVSRLIIEITLLTRKSNFVNQTYNDYLSLQLYKGDKENTNKLYKNISFLPGNISNEDVLTTTDVITVNSIGSHNGFQFRFLRKNYEGRIESFLVQYERCPTVSEELVNFKSQPAPDIDEHERKIMGICAEKAEIFLNNTIPYMTCKYDGSYTIQGKCVCTKGYTKENTGCKECLEGYYKTDSGNHPCSKCGANVKPGAAPRMLCECLPNYHRQIGRDSNEADCFESPAQVENIKVLNITSDQATITWDEPRKGSFELGFYVIQCNNCPSYRNEFPKKTTDLSITVTNLAAYATYKLCIYNENNATNLTGKRYYALFSFLTEKGVPGKITDVTNTSDSDGNVILKWNPPFALGSDQLTYVIEYGDKTERTKNEFIFIKQNLFDKTYRVRIGTEVIIAGKVLSGPDYTFEIKVPGGVSPVTTLGIAAGIIVFVVVVLVASFCIWKKRNPAYLQVVRMEDGTVKLPARFYSGGKLYVDPKTFLLVSDAVSQFAYEIERSEIVFGELIGSGEFADVHKGVLMKEGKKEPVAIKVLKNGASESDREDFLSEAAILGQFSNPNVIFLEGVVLKDEPNLIVLEYMEYGALDSYLKEHDMQFTIEQLLEMARGVASGMKYLSEMGFVHRDLAARNILVNEKKTCKIADFGMSLEIKVEDQLEAKGSKIPVRWTSPEAIQFKKFTTASDVWSYGIVLWEIMSYGERPYWEWSNLEVLNKVNSGYRLPPPMGCPRVVHDLMLNCWEKERSKRPLFSVIRDRIDDWLQIPELLDELGPVVKLDDALDYTIMQTINKWLEAIDMGRYANNFLEQGFATPRQILLLTMDDLEALGIGSLEHRRRIFKAIANTKSQVESNLVRMNSKTGTFKSQDSSK</sequence>
<keyword evidence="12 19" id="KW-0472">Membrane</keyword>
<keyword evidence="25" id="KW-1185">Reference proteome</keyword>
<evidence type="ECO:0000256" key="12">
    <source>
        <dbReference type="ARBA" id="ARBA00023136"/>
    </source>
</evidence>
<keyword evidence="3" id="KW-1003">Cell membrane</keyword>
<evidence type="ECO:0000259" key="21">
    <source>
        <dbReference type="PROSITE" id="PS50011"/>
    </source>
</evidence>
<dbReference type="SMART" id="SM00454">
    <property type="entry name" value="SAM"/>
    <property type="match status" value="1"/>
</dbReference>
<keyword evidence="11 19" id="KW-1133">Transmembrane helix</keyword>
<evidence type="ECO:0000256" key="1">
    <source>
        <dbReference type="ARBA" id="ARBA00004251"/>
    </source>
</evidence>
<dbReference type="SUPFAM" id="SSF47769">
    <property type="entry name" value="SAM/Pointed domain"/>
    <property type="match status" value="1"/>
</dbReference>
<dbReference type="PROSITE" id="PS00109">
    <property type="entry name" value="PROTEIN_KINASE_TYR"/>
    <property type="match status" value="1"/>
</dbReference>
<dbReference type="InterPro" id="IPR017441">
    <property type="entry name" value="Protein_kinase_ATP_BS"/>
</dbReference>
<reference evidence="26" key="2">
    <citation type="submission" date="2025-05" db="UniProtKB">
        <authorList>
            <consortium name="RefSeq"/>
        </authorList>
    </citation>
    <scope>IDENTIFICATION</scope>
</reference>
<dbReference type="InterPro" id="IPR016257">
    <property type="entry name" value="Tyr_kinase_ephrin_rcpt"/>
</dbReference>
<dbReference type="RefSeq" id="NP_001296657.1">
    <property type="nucleotide sequence ID" value="NM_001309728.1"/>
</dbReference>
<dbReference type="EMBL" id="KC751429">
    <property type="protein sequence ID" value="AGO06063.1"/>
    <property type="molecule type" value="mRNA"/>
</dbReference>
<dbReference type="PIRSF" id="PIRSF000666">
    <property type="entry name" value="TyrPK_ephrin_receptor"/>
    <property type="match status" value="1"/>
</dbReference>
<dbReference type="Pfam" id="PF00041">
    <property type="entry name" value="fn3"/>
    <property type="match status" value="1"/>
</dbReference>
<feature type="signal peptide" evidence="20 26">
    <location>
        <begin position="1"/>
        <end position="17"/>
    </location>
</feature>
<dbReference type="InterPro" id="IPR036116">
    <property type="entry name" value="FN3_sf"/>
</dbReference>
<dbReference type="InterPro" id="IPR050449">
    <property type="entry name" value="Ephrin_rcpt_TKs"/>
</dbReference>
<dbReference type="EC" id="2.7.10.1" evidence="2"/>
<comment type="subcellular location">
    <subcellularLocation>
        <location evidence="1">Cell membrane</location>
        <topology evidence="1">Single-pass type I membrane protein</topology>
    </subcellularLocation>
</comment>
<evidence type="ECO:0000259" key="23">
    <source>
        <dbReference type="PROSITE" id="PS50853"/>
    </source>
</evidence>
<evidence type="ECO:0000256" key="15">
    <source>
        <dbReference type="ARBA" id="ARBA00023180"/>
    </source>
</evidence>
<evidence type="ECO:0000256" key="13">
    <source>
        <dbReference type="ARBA" id="ARBA00023137"/>
    </source>
</evidence>
<keyword evidence="15" id="KW-0325">Glycoprotein</keyword>
<feature type="domain" description="Protein kinase" evidence="21">
    <location>
        <begin position="577"/>
        <end position="835"/>
    </location>
</feature>
<feature type="domain" description="Fibronectin type-III" evidence="23">
    <location>
        <begin position="308"/>
        <end position="402"/>
    </location>
</feature>
<evidence type="ECO:0000256" key="2">
    <source>
        <dbReference type="ARBA" id="ARBA00011902"/>
    </source>
</evidence>
<feature type="binding site" evidence="17 18">
    <location>
        <position position="608"/>
    </location>
    <ligand>
        <name>ATP</name>
        <dbReference type="ChEBI" id="CHEBI:30616"/>
    </ligand>
</feature>
<dbReference type="OrthoDB" id="5967223at2759"/>
<dbReference type="KEGG" id="hmg:100214606"/>
<dbReference type="GO" id="GO:0005524">
    <property type="term" value="F:ATP binding"/>
    <property type="evidence" value="ECO:0007669"/>
    <property type="project" value="UniProtKB-UniRule"/>
</dbReference>
<organism evidence="24">
    <name type="scientific">Hydra vulgaris</name>
    <name type="common">Hydra</name>
    <name type="synonym">Hydra attenuata</name>
    <dbReference type="NCBI Taxonomy" id="6087"/>
    <lineage>
        <taxon>Eukaryota</taxon>
        <taxon>Metazoa</taxon>
        <taxon>Cnidaria</taxon>
        <taxon>Hydrozoa</taxon>
        <taxon>Hydroidolina</taxon>
        <taxon>Anthoathecata</taxon>
        <taxon>Aplanulata</taxon>
        <taxon>Hydridae</taxon>
        <taxon>Hydra</taxon>
    </lineage>
</organism>
<feature type="active site" description="Proton acceptor" evidence="16">
    <location>
        <position position="701"/>
    </location>
</feature>
<evidence type="ECO:0000256" key="20">
    <source>
        <dbReference type="SAM" id="SignalP"/>
    </source>
</evidence>
<dbReference type="PROSITE" id="PS50853">
    <property type="entry name" value="FN3"/>
    <property type="match status" value="1"/>
</dbReference>
<dbReference type="GO" id="GO:0030425">
    <property type="term" value="C:dendrite"/>
    <property type="evidence" value="ECO:0007669"/>
    <property type="project" value="TreeGrafter"/>
</dbReference>
<evidence type="ECO:0000313" key="24">
    <source>
        <dbReference type="EMBL" id="AGO06063.1"/>
    </source>
</evidence>
<keyword evidence="8 17" id="KW-0547">Nucleotide-binding</keyword>
<evidence type="ECO:0000256" key="6">
    <source>
        <dbReference type="ARBA" id="ARBA00022692"/>
    </source>
</evidence>
<dbReference type="InterPro" id="IPR013761">
    <property type="entry name" value="SAM/pointed_sf"/>
</dbReference>
<keyword evidence="6 19" id="KW-0812">Transmembrane</keyword>
<feature type="domain" description="SAM" evidence="22">
    <location>
        <begin position="857"/>
        <end position="921"/>
    </location>
</feature>
<keyword evidence="4" id="KW-0597">Phosphoprotein</keyword>
<dbReference type="PRINTS" id="PR00109">
    <property type="entry name" value="TYRKINASE"/>
</dbReference>
<evidence type="ECO:0000256" key="9">
    <source>
        <dbReference type="ARBA" id="ARBA00022777"/>
    </source>
</evidence>
<dbReference type="PROSITE" id="PS50011">
    <property type="entry name" value="PROTEIN_KINASE_DOM"/>
    <property type="match status" value="1"/>
</dbReference>
<evidence type="ECO:0000256" key="5">
    <source>
        <dbReference type="ARBA" id="ARBA00022679"/>
    </source>
</evidence>
<keyword evidence="13" id="KW-0829">Tyrosine-protein kinase</keyword>
<feature type="transmembrane region" description="Helical" evidence="19">
    <location>
        <begin position="500"/>
        <end position="521"/>
    </location>
</feature>